<dbReference type="Pfam" id="PF13374">
    <property type="entry name" value="TPR_10"/>
    <property type="match status" value="2"/>
</dbReference>
<name>A0A6A6X8P3_9PLEO</name>
<keyword evidence="2" id="KW-1185">Reference proteome</keyword>
<proteinExistence type="predicted"/>
<dbReference type="PANTHER" id="PTHR46082:SF11">
    <property type="entry name" value="AAA+ ATPASE DOMAIN-CONTAINING PROTEIN-RELATED"/>
    <property type="match status" value="1"/>
</dbReference>
<reference evidence="1" key="1">
    <citation type="journal article" date="2020" name="Stud. Mycol.">
        <title>101 Dothideomycetes genomes: a test case for predicting lifestyles and emergence of pathogens.</title>
        <authorList>
            <person name="Haridas S."/>
            <person name="Albert R."/>
            <person name="Binder M."/>
            <person name="Bloem J."/>
            <person name="Labutti K."/>
            <person name="Salamov A."/>
            <person name="Andreopoulos B."/>
            <person name="Baker S."/>
            <person name="Barry K."/>
            <person name="Bills G."/>
            <person name="Bluhm B."/>
            <person name="Cannon C."/>
            <person name="Castanera R."/>
            <person name="Culley D."/>
            <person name="Daum C."/>
            <person name="Ezra D."/>
            <person name="Gonzalez J."/>
            <person name="Henrissat B."/>
            <person name="Kuo A."/>
            <person name="Liang C."/>
            <person name="Lipzen A."/>
            <person name="Lutzoni F."/>
            <person name="Magnuson J."/>
            <person name="Mondo S."/>
            <person name="Nolan M."/>
            <person name="Ohm R."/>
            <person name="Pangilinan J."/>
            <person name="Park H.-J."/>
            <person name="Ramirez L."/>
            <person name="Alfaro M."/>
            <person name="Sun H."/>
            <person name="Tritt A."/>
            <person name="Yoshinaga Y."/>
            <person name="Zwiers L.-H."/>
            <person name="Turgeon B."/>
            <person name="Goodwin S."/>
            <person name="Spatafora J."/>
            <person name="Crous P."/>
            <person name="Grigoriev I."/>
        </authorList>
    </citation>
    <scope>NUCLEOTIDE SEQUENCE</scope>
    <source>
        <strain evidence="1">CBS 109.77</strain>
    </source>
</reference>
<dbReference type="OrthoDB" id="5986190at2759"/>
<dbReference type="InterPro" id="IPR053137">
    <property type="entry name" value="NLR-like"/>
</dbReference>
<evidence type="ECO:0000313" key="2">
    <source>
        <dbReference type="Proteomes" id="UP000799757"/>
    </source>
</evidence>
<gene>
    <name evidence="1" type="ORF">K505DRAFT_247027</name>
</gene>
<dbReference type="EMBL" id="MU001978">
    <property type="protein sequence ID" value="KAF2792247.1"/>
    <property type="molecule type" value="Genomic_DNA"/>
</dbReference>
<dbReference type="AlphaFoldDB" id="A0A6A6X8P3"/>
<evidence type="ECO:0008006" key="3">
    <source>
        <dbReference type="Google" id="ProtNLM"/>
    </source>
</evidence>
<accession>A0A6A6X8P3</accession>
<sequence length="75" mass="8532">QVIETRKRVLGEEHPGTLTSMANLACTLNSQNRKKEATSLMETCFQLRTQILGPLHPSTKSSAEYLKEWWIENSV</sequence>
<protein>
    <recommendedName>
        <fullName evidence="3">Kinesin light chain</fullName>
    </recommendedName>
</protein>
<dbReference type="Gene3D" id="1.25.40.10">
    <property type="entry name" value="Tetratricopeptide repeat domain"/>
    <property type="match status" value="1"/>
</dbReference>
<dbReference type="PANTHER" id="PTHR46082">
    <property type="entry name" value="ATP/GTP-BINDING PROTEIN-RELATED"/>
    <property type="match status" value="1"/>
</dbReference>
<dbReference type="InterPro" id="IPR011990">
    <property type="entry name" value="TPR-like_helical_dom_sf"/>
</dbReference>
<organism evidence="1 2">
    <name type="scientific">Melanomma pulvis-pyrius CBS 109.77</name>
    <dbReference type="NCBI Taxonomy" id="1314802"/>
    <lineage>
        <taxon>Eukaryota</taxon>
        <taxon>Fungi</taxon>
        <taxon>Dikarya</taxon>
        <taxon>Ascomycota</taxon>
        <taxon>Pezizomycotina</taxon>
        <taxon>Dothideomycetes</taxon>
        <taxon>Pleosporomycetidae</taxon>
        <taxon>Pleosporales</taxon>
        <taxon>Melanommataceae</taxon>
        <taxon>Melanomma</taxon>
    </lineage>
</organism>
<dbReference type="Proteomes" id="UP000799757">
    <property type="component" value="Unassembled WGS sequence"/>
</dbReference>
<evidence type="ECO:0000313" key="1">
    <source>
        <dbReference type="EMBL" id="KAF2792247.1"/>
    </source>
</evidence>
<feature type="non-terminal residue" evidence="1">
    <location>
        <position position="1"/>
    </location>
</feature>